<reference evidence="3" key="2">
    <citation type="submission" date="2019-10" db="EMBL/GenBank/DDBJ databases">
        <title>A de novo genome assembly of a pear dwarfing rootstock.</title>
        <authorList>
            <person name="Wang F."/>
            <person name="Wang J."/>
            <person name="Li S."/>
            <person name="Zhang Y."/>
            <person name="Fang M."/>
            <person name="Ma L."/>
            <person name="Zhao Y."/>
            <person name="Jiang S."/>
        </authorList>
    </citation>
    <scope>NUCLEOTIDE SEQUENCE [LARGE SCALE GENOMIC DNA]</scope>
</reference>
<dbReference type="OrthoDB" id="1194033at2759"/>
<gene>
    <name evidence="2" type="ORF">D8674_000936</name>
</gene>
<comment type="caution">
    <text evidence="2">The sequence shown here is derived from an EMBL/GenBank/DDBJ whole genome shotgun (WGS) entry which is preliminary data.</text>
</comment>
<protein>
    <submittedName>
        <fullName evidence="2">F-box protein</fullName>
    </submittedName>
</protein>
<name>A0A5N5F4U4_9ROSA</name>
<keyword evidence="3" id="KW-1185">Reference proteome</keyword>
<organism evidence="2 3">
    <name type="scientific">Pyrus ussuriensis x Pyrus communis</name>
    <dbReference type="NCBI Taxonomy" id="2448454"/>
    <lineage>
        <taxon>Eukaryota</taxon>
        <taxon>Viridiplantae</taxon>
        <taxon>Streptophyta</taxon>
        <taxon>Embryophyta</taxon>
        <taxon>Tracheophyta</taxon>
        <taxon>Spermatophyta</taxon>
        <taxon>Magnoliopsida</taxon>
        <taxon>eudicotyledons</taxon>
        <taxon>Gunneridae</taxon>
        <taxon>Pentapetalae</taxon>
        <taxon>rosids</taxon>
        <taxon>fabids</taxon>
        <taxon>Rosales</taxon>
        <taxon>Rosaceae</taxon>
        <taxon>Amygdaloideae</taxon>
        <taxon>Maleae</taxon>
        <taxon>Pyrus</taxon>
    </lineage>
</organism>
<dbReference type="EMBL" id="SMOL01000768">
    <property type="protein sequence ID" value="KAB2598016.1"/>
    <property type="molecule type" value="Genomic_DNA"/>
</dbReference>
<evidence type="ECO:0000313" key="2">
    <source>
        <dbReference type="EMBL" id="KAB2598016.1"/>
    </source>
</evidence>
<dbReference type="SMART" id="SM00256">
    <property type="entry name" value="FBOX"/>
    <property type="match status" value="1"/>
</dbReference>
<dbReference type="Gene3D" id="1.20.1280.50">
    <property type="match status" value="1"/>
</dbReference>
<dbReference type="AlphaFoldDB" id="A0A5N5F4U4"/>
<dbReference type="InterPro" id="IPR036047">
    <property type="entry name" value="F-box-like_dom_sf"/>
</dbReference>
<dbReference type="Proteomes" id="UP000327157">
    <property type="component" value="Chromosome 1"/>
</dbReference>
<dbReference type="Pfam" id="PF00646">
    <property type="entry name" value="F-box"/>
    <property type="match status" value="1"/>
</dbReference>
<dbReference type="InterPro" id="IPR001810">
    <property type="entry name" value="F-box_dom"/>
</dbReference>
<feature type="domain" description="F-box" evidence="1">
    <location>
        <begin position="18"/>
        <end position="63"/>
    </location>
</feature>
<accession>A0A5N5F4U4</accession>
<dbReference type="SUPFAM" id="SSF81383">
    <property type="entry name" value="F-box domain"/>
    <property type="match status" value="1"/>
</dbReference>
<evidence type="ECO:0000259" key="1">
    <source>
        <dbReference type="PROSITE" id="PS50181"/>
    </source>
</evidence>
<reference evidence="2 3" key="3">
    <citation type="submission" date="2019-11" db="EMBL/GenBank/DDBJ databases">
        <title>A de novo genome assembly of a pear dwarfing rootstock.</title>
        <authorList>
            <person name="Wang F."/>
            <person name="Wang J."/>
            <person name="Li S."/>
            <person name="Zhang Y."/>
            <person name="Fang M."/>
            <person name="Ma L."/>
            <person name="Zhao Y."/>
            <person name="Jiang S."/>
        </authorList>
    </citation>
    <scope>NUCLEOTIDE SEQUENCE [LARGE SCALE GENOMIC DNA]</scope>
    <source>
        <strain evidence="2">S2</strain>
        <tissue evidence="2">Leaf</tissue>
    </source>
</reference>
<reference evidence="2 3" key="1">
    <citation type="submission" date="2019-09" db="EMBL/GenBank/DDBJ databases">
        <authorList>
            <person name="Ou C."/>
        </authorList>
    </citation>
    <scope>NUCLEOTIDE SEQUENCE [LARGE SCALE GENOMIC DNA]</scope>
    <source>
        <strain evidence="2">S2</strain>
        <tissue evidence="2">Leaf</tissue>
    </source>
</reference>
<dbReference type="PROSITE" id="PS50181">
    <property type="entry name" value="FBOX"/>
    <property type="match status" value="1"/>
</dbReference>
<proteinExistence type="predicted"/>
<sequence length="102" mass="11607">MLRRTQKRHSSCKNMNNNTELVDLPIEILINILLRLPVNSLHRIQCVSKAFLNTVDDLSFVTLHMHRLLGSSSDCTSDVPHQGLDLCFSSNPQKEKQILSTH</sequence>
<evidence type="ECO:0000313" key="3">
    <source>
        <dbReference type="Proteomes" id="UP000327157"/>
    </source>
</evidence>